<evidence type="ECO:0000256" key="1">
    <source>
        <dbReference type="SAM" id="MobiDB-lite"/>
    </source>
</evidence>
<keyword evidence="2" id="KW-0472">Membrane</keyword>
<feature type="region of interest" description="Disordered" evidence="1">
    <location>
        <begin position="399"/>
        <end position="425"/>
    </location>
</feature>
<feature type="region of interest" description="Disordered" evidence="1">
    <location>
        <begin position="452"/>
        <end position="491"/>
    </location>
</feature>
<feature type="compositionally biased region" description="Polar residues" evidence="1">
    <location>
        <begin position="474"/>
        <end position="491"/>
    </location>
</feature>
<evidence type="ECO:0000313" key="4">
    <source>
        <dbReference type="Proteomes" id="UP000292082"/>
    </source>
</evidence>
<protein>
    <submittedName>
        <fullName evidence="3">Uncharacterized protein</fullName>
    </submittedName>
</protein>
<feature type="region of interest" description="Disordered" evidence="1">
    <location>
        <begin position="79"/>
        <end position="102"/>
    </location>
</feature>
<dbReference type="Proteomes" id="UP000292082">
    <property type="component" value="Unassembled WGS sequence"/>
</dbReference>
<name>A0A4V2K3R4_9APHY</name>
<keyword evidence="2" id="KW-0812">Transmembrane</keyword>
<gene>
    <name evidence="3" type="ORF">BD310DRAFT_978672</name>
</gene>
<proteinExistence type="predicted"/>
<accession>A0A4V2K3R4</accession>
<reference evidence="3 4" key="1">
    <citation type="submission" date="2019-01" db="EMBL/GenBank/DDBJ databases">
        <title>Draft genome sequences of three monokaryotic isolates of the white-rot basidiomycete fungus Dichomitus squalens.</title>
        <authorList>
            <consortium name="DOE Joint Genome Institute"/>
            <person name="Lopez S.C."/>
            <person name="Andreopoulos B."/>
            <person name="Pangilinan J."/>
            <person name="Lipzen A."/>
            <person name="Riley R."/>
            <person name="Ahrendt S."/>
            <person name="Ng V."/>
            <person name="Barry K."/>
            <person name="Daum C."/>
            <person name="Grigoriev I.V."/>
            <person name="Hilden K.S."/>
            <person name="Makela M.R."/>
            <person name="de Vries R.P."/>
        </authorList>
    </citation>
    <scope>NUCLEOTIDE SEQUENCE [LARGE SCALE GENOMIC DNA]</scope>
    <source>
        <strain evidence="3 4">CBS 464.89</strain>
    </source>
</reference>
<dbReference type="AlphaFoldDB" id="A0A4V2K3R4"/>
<dbReference type="EMBL" id="ML145147">
    <property type="protein sequence ID" value="TBU56712.1"/>
    <property type="molecule type" value="Genomic_DNA"/>
</dbReference>
<keyword evidence="4" id="KW-1185">Reference proteome</keyword>
<sequence length="491" mass="52881">MAMEDFFLDHISLQYEGYYNAAHTSTNSSAASIPTDHYLAAWYATGMPSLANPPDGYSYFSQNADYALHGYSSQSEPEAGYPYTCPRSGPTNDSDGADHNVAPSCLEEQENPLYESHQGYPSSDLALLTTSGIDASFSAVIECCDFSQDDPYPYPYAFPTLPSSLQQLSDDPPYMSLPPHHIAAINRWKCPHCSYVQGRRPSSIVVFGLVPPGPSPHLASYSIDGSLPTAVNLGSTTECIPNQQLFSSKPLSGLGPHNLTIFVNQTSSEQPYILDHLWLCGANSNSTASDHSGSDQSEASHDKSSTDSIIIGTVLGGVILLGIAFGVWFCARKIKNKTRLRNTFSSPEVVTSFAVEVEEHPPILSITPEIANATTTTYGDSTIMSNASNRATIYSVSLDRNNSNGSPMPPSLRATAPPAESSRRAAGKTTMLLGSLTRFGRSFSIRLSRSGFSMTGLADDPPPPYTSRLDVTKGPSSLSSYNFSANQQTRE</sequence>
<evidence type="ECO:0000256" key="2">
    <source>
        <dbReference type="SAM" id="Phobius"/>
    </source>
</evidence>
<keyword evidence="2" id="KW-1133">Transmembrane helix</keyword>
<feature type="transmembrane region" description="Helical" evidence="2">
    <location>
        <begin position="309"/>
        <end position="331"/>
    </location>
</feature>
<organism evidence="3 4">
    <name type="scientific">Dichomitus squalens</name>
    <dbReference type="NCBI Taxonomy" id="114155"/>
    <lineage>
        <taxon>Eukaryota</taxon>
        <taxon>Fungi</taxon>
        <taxon>Dikarya</taxon>
        <taxon>Basidiomycota</taxon>
        <taxon>Agaricomycotina</taxon>
        <taxon>Agaricomycetes</taxon>
        <taxon>Polyporales</taxon>
        <taxon>Polyporaceae</taxon>
        <taxon>Dichomitus</taxon>
    </lineage>
</organism>
<evidence type="ECO:0000313" key="3">
    <source>
        <dbReference type="EMBL" id="TBU56712.1"/>
    </source>
</evidence>